<evidence type="ECO:0000313" key="3">
    <source>
        <dbReference type="Proteomes" id="UP000053989"/>
    </source>
</evidence>
<evidence type="ECO:0000313" key="2">
    <source>
        <dbReference type="EMBL" id="KIM56039.1"/>
    </source>
</evidence>
<name>A0A0C3DI69_9AGAM</name>
<organism evidence="2 3">
    <name type="scientific">Scleroderma citrinum Foug A</name>
    <dbReference type="NCBI Taxonomy" id="1036808"/>
    <lineage>
        <taxon>Eukaryota</taxon>
        <taxon>Fungi</taxon>
        <taxon>Dikarya</taxon>
        <taxon>Basidiomycota</taxon>
        <taxon>Agaricomycotina</taxon>
        <taxon>Agaricomycetes</taxon>
        <taxon>Agaricomycetidae</taxon>
        <taxon>Boletales</taxon>
        <taxon>Sclerodermatineae</taxon>
        <taxon>Sclerodermataceae</taxon>
        <taxon>Scleroderma</taxon>
    </lineage>
</organism>
<proteinExistence type="predicted"/>
<dbReference type="HOGENOM" id="CLU_2279122_0_0_1"/>
<reference evidence="2 3" key="1">
    <citation type="submission" date="2014-04" db="EMBL/GenBank/DDBJ databases">
        <authorList>
            <consortium name="DOE Joint Genome Institute"/>
            <person name="Kuo A."/>
            <person name="Kohler A."/>
            <person name="Nagy L.G."/>
            <person name="Floudas D."/>
            <person name="Copeland A."/>
            <person name="Barry K.W."/>
            <person name="Cichocki N."/>
            <person name="Veneault-Fourrey C."/>
            <person name="LaButti K."/>
            <person name="Lindquist E.A."/>
            <person name="Lipzen A."/>
            <person name="Lundell T."/>
            <person name="Morin E."/>
            <person name="Murat C."/>
            <person name="Sun H."/>
            <person name="Tunlid A."/>
            <person name="Henrissat B."/>
            <person name="Grigoriev I.V."/>
            <person name="Hibbett D.S."/>
            <person name="Martin F."/>
            <person name="Nordberg H.P."/>
            <person name="Cantor M.N."/>
            <person name="Hua S.X."/>
        </authorList>
    </citation>
    <scope>NUCLEOTIDE SEQUENCE [LARGE SCALE GENOMIC DNA]</scope>
    <source>
        <strain evidence="2 3">Foug A</strain>
    </source>
</reference>
<dbReference type="Proteomes" id="UP000053989">
    <property type="component" value="Unassembled WGS sequence"/>
</dbReference>
<reference evidence="3" key="2">
    <citation type="submission" date="2015-01" db="EMBL/GenBank/DDBJ databases">
        <title>Evolutionary Origins and Diversification of the Mycorrhizal Mutualists.</title>
        <authorList>
            <consortium name="DOE Joint Genome Institute"/>
            <consortium name="Mycorrhizal Genomics Consortium"/>
            <person name="Kohler A."/>
            <person name="Kuo A."/>
            <person name="Nagy L.G."/>
            <person name="Floudas D."/>
            <person name="Copeland A."/>
            <person name="Barry K.W."/>
            <person name="Cichocki N."/>
            <person name="Veneault-Fourrey C."/>
            <person name="LaButti K."/>
            <person name="Lindquist E.A."/>
            <person name="Lipzen A."/>
            <person name="Lundell T."/>
            <person name="Morin E."/>
            <person name="Murat C."/>
            <person name="Riley R."/>
            <person name="Ohm R."/>
            <person name="Sun H."/>
            <person name="Tunlid A."/>
            <person name="Henrissat B."/>
            <person name="Grigoriev I.V."/>
            <person name="Hibbett D.S."/>
            <person name="Martin F."/>
        </authorList>
    </citation>
    <scope>NUCLEOTIDE SEQUENCE [LARGE SCALE GENOMIC DNA]</scope>
    <source>
        <strain evidence="3">Foug A</strain>
    </source>
</reference>
<dbReference type="InParanoid" id="A0A0C3DI69"/>
<protein>
    <submittedName>
        <fullName evidence="2">Uncharacterized protein</fullName>
    </submittedName>
</protein>
<evidence type="ECO:0000256" key="1">
    <source>
        <dbReference type="SAM" id="SignalP"/>
    </source>
</evidence>
<dbReference type="EMBL" id="KN822124">
    <property type="protein sequence ID" value="KIM56039.1"/>
    <property type="molecule type" value="Genomic_DNA"/>
</dbReference>
<sequence>MHQLRLAVPLEVLAMLSLSMQHVAPCPVQSTTPYYLADVLEFGEAGRREKVQSDRSWKSLGFVGEFPLVKEHRVVEVCSDDFNEISLLNKMSYNVVDGRHLV</sequence>
<keyword evidence="3" id="KW-1185">Reference proteome</keyword>
<feature type="chain" id="PRO_5002163333" evidence="1">
    <location>
        <begin position="26"/>
        <end position="102"/>
    </location>
</feature>
<gene>
    <name evidence="2" type="ORF">SCLCIDRAFT_29942</name>
</gene>
<keyword evidence="1" id="KW-0732">Signal</keyword>
<accession>A0A0C3DI69</accession>
<dbReference type="AlphaFoldDB" id="A0A0C3DI69"/>
<feature type="signal peptide" evidence="1">
    <location>
        <begin position="1"/>
        <end position="25"/>
    </location>
</feature>